<proteinExistence type="predicted"/>
<name>A0ACB5T2S0_AMBMO</name>
<evidence type="ECO:0000313" key="1">
    <source>
        <dbReference type="EMBL" id="GME80117.1"/>
    </source>
</evidence>
<dbReference type="Proteomes" id="UP001165064">
    <property type="component" value="Unassembled WGS sequence"/>
</dbReference>
<evidence type="ECO:0000313" key="2">
    <source>
        <dbReference type="Proteomes" id="UP001165064"/>
    </source>
</evidence>
<comment type="caution">
    <text evidence="1">The sequence shown here is derived from an EMBL/GenBank/DDBJ whole genome shotgun (WGS) entry which is preliminary data.</text>
</comment>
<protein>
    <submittedName>
        <fullName evidence="1">Unnamed protein product</fullName>
    </submittedName>
</protein>
<organism evidence="1 2">
    <name type="scientific">Ambrosiozyma monospora</name>
    <name type="common">Yeast</name>
    <name type="synonym">Endomycopsis monosporus</name>
    <dbReference type="NCBI Taxonomy" id="43982"/>
    <lineage>
        <taxon>Eukaryota</taxon>
        <taxon>Fungi</taxon>
        <taxon>Dikarya</taxon>
        <taxon>Ascomycota</taxon>
        <taxon>Saccharomycotina</taxon>
        <taxon>Pichiomycetes</taxon>
        <taxon>Pichiales</taxon>
        <taxon>Pichiaceae</taxon>
        <taxon>Ambrosiozyma</taxon>
    </lineage>
</organism>
<keyword evidence="2" id="KW-1185">Reference proteome</keyword>
<accession>A0ACB5T2S0</accession>
<sequence length="467" mass="52026">MSKQQRPKDPTPSKPRKKKLSEMTDAEKFQYLLSKKNFMSDLSSNLSNSNDSNSSKSKTKVKSKSSSNSNSKMNQKSKTNLSSNTTTPTTSTQTPSSSTNDQLSQLPQPFQNQQDDEENFSPFPTEDPVPNIHNLPPFKFSFSHSQPTTNPSTSTTSTQSQPQTQSTAQLTTEAIQSKIDLYDRTLKETLMAIKNGNLQKEQDKLQEKLIQQERERLILKQKIMNQKRQHLLLKSYHRFLQHPELFLKDGQGSNSNPNTSQGTTSTTTSTSNAKTINSTSKTGSASTNAVVSPTVTLSFTDDPALADADAYISKHHQSLKNLQAHLQSFFKAHPEAIAQSNLQDIDIAQLNALNFDDIDTPVSFSNTSTLTTPTINTNQSSTSNSNSKTNNYSNDQTTAENDAHADPDDNLDDLDDLDELDVDNLNMNFDVDIQGLDLDHLDEMDIDEEEYSRYIDAALGSFGFNRW</sequence>
<dbReference type="EMBL" id="BSXS01002906">
    <property type="protein sequence ID" value="GME80117.1"/>
    <property type="molecule type" value="Genomic_DNA"/>
</dbReference>
<reference evidence="1" key="1">
    <citation type="submission" date="2023-04" db="EMBL/GenBank/DDBJ databases">
        <title>Ambrosiozyma monospora NBRC 10751.</title>
        <authorList>
            <person name="Ichikawa N."/>
            <person name="Sato H."/>
            <person name="Tonouchi N."/>
        </authorList>
    </citation>
    <scope>NUCLEOTIDE SEQUENCE</scope>
    <source>
        <strain evidence="1">NBRC 10751</strain>
    </source>
</reference>
<gene>
    <name evidence="1" type="ORF">Amon02_000429600</name>
</gene>